<dbReference type="RefSeq" id="WP_115076587.1">
    <property type="nucleotide sequence ID" value="NZ_CP022313.1"/>
</dbReference>
<feature type="domain" description="HTH luxR-type" evidence="4">
    <location>
        <begin position="780"/>
        <end position="845"/>
    </location>
</feature>
<name>A0A345US75_PSEFL</name>
<dbReference type="PANTHER" id="PTHR44688">
    <property type="entry name" value="DNA-BINDING TRANSCRIPTIONAL ACTIVATOR DEVR_DOSR"/>
    <property type="match status" value="1"/>
</dbReference>
<dbReference type="InterPro" id="IPR059106">
    <property type="entry name" value="WHD_MalT"/>
</dbReference>
<gene>
    <name evidence="5" type="ORF">CFN16_04065</name>
</gene>
<dbReference type="PROSITE" id="PS50043">
    <property type="entry name" value="HTH_LUXR_2"/>
    <property type="match status" value="1"/>
</dbReference>
<dbReference type="Pfam" id="PF25873">
    <property type="entry name" value="WHD_MalT"/>
    <property type="match status" value="1"/>
</dbReference>
<accession>A0A345US75</accession>
<dbReference type="InterPro" id="IPR011990">
    <property type="entry name" value="TPR-like_helical_dom_sf"/>
</dbReference>
<proteinExistence type="predicted"/>
<dbReference type="Pfam" id="PF00196">
    <property type="entry name" value="GerE"/>
    <property type="match status" value="1"/>
</dbReference>
<dbReference type="SUPFAM" id="SSF52540">
    <property type="entry name" value="P-loop containing nucleoside triphosphate hydrolases"/>
    <property type="match status" value="1"/>
</dbReference>
<dbReference type="Gene3D" id="1.25.40.10">
    <property type="entry name" value="Tetratricopeptide repeat domain"/>
    <property type="match status" value="1"/>
</dbReference>
<dbReference type="SUPFAM" id="SSF48452">
    <property type="entry name" value="TPR-like"/>
    <property type="match status" value="2"/>
</dbReference>
<dbReference type="SUPFAM" id="SSF46894">
    <property type="entry name" value="C-terminal effector domain of the bipartite response regulators"/>
    <property type="match status" value="1"/>
</dbReference>
<organism evidence="5 6">
    <name type="scientific">Pseudomonas fluorescens</name>
    <dbReference type="NCBI Taxonomy" id="294"/>
    <lineage>
        <taxon>Bacteria</taxon>
        <taxon>Pseudomonadati</taxon>
        <taxon>Pseudomonadota</taxon>
        <taxon>Gammaproteobacteria</taxon>
        <taxon>Pseudomonadales</taxon>
        <taxon>Pseudomonadaceae</taxon>
        <taxon>Pseudomonas</taxon>
    </lineage>
</organism>
<dbReference type="InterPro" id="IPR000792">
    <property type="entry name" value="Tscrpt_reg_LuxR_C"/>
</dbReference>
<dbReference type="PROSITE" id="PS00622">
    <property type="entry name" value="HTH_LUXR_1"/>
    <property type="match status" value="1"/>
</dbReference>
<dbReference type="InterPro" id="IPR041617">
    <property type="entry name" value="TPR_MalT"/>
</dbReference>
<dbReference type="Gene3D" id="1.10.10.10">
    <property type="entry name" value="Winged helix-like DNA-binding domain superfamily/Winged helix DNA-binding domain"/>
    <property type="match status" value="1"/>
</dbReference>
<dbReference type="EMBL" id="CP022313">
    <property type="protein sequence ID" value="AXJ03327.1"/>
    <property type="molecule type" value="Genomic_DNA"/>
</dbReference>
<dbReference type="PRINTS" id="PR00038">
    <property type="entry name" value="HTHLUXR"/>
</dbReference>
<dbReference type="GO" id="GO:0006355">
    <property type="term" value="P:regulation of DNA-templated transcription"/>
    <property type="evidence" value="ECO:0007669"/>
    <property type="project" value="InterPro"/>
</dbReference>
<keyword evidence="2" id="KW-0238">DNA-binding</keyword>
<evidence type="ECO:0000313" key="5">
    <source>
        <dbReference type="EMBL" id="AXJ03327.1"/>
    </source>
</evidence>
<dbReference type="AlphaFoldDB" id="A0A345US75"/>
<keyword evidence="1" id="KW-0805">Transcription regulation</keyword>
<dbReference type="InterPro" id="IPR036388">
    <property type="entry name" value="WH-like_DNA-bd_sf"/>
</dbReference>
<dbReference type="SMART" id="SM00421">
    <property type="entry name" value="HTH_LUXR"/>
    <property type="match status" value="1"/>
</dbReference>
<protein>
    <submittedName>
        <fullName evidence="5">Helix-turn-helix transcriptional regulator</fullName>
    </submittedName>
</protein>
<sequence length="848" mass="95195">MTAMTPCLNRADFSPRLSPHHLPRPRLCGALLESTARVKLICAPAGSGKTALLTECLLQAPGNCTVCWLPLAGASLSVSELCERLAGAMGLTASDEASLLFELAQRSSATWILIDDYCRSPQPALDALLDRMLAISSPALTWWIGTRRRPPCNWPRLLLDDALYECEGATLALTQSEIVQVLRHLPRAQADSVAARIHQRSGGWCAGVRILMMQKCDWSQKTLPQQRMDTLLDYLQHELFSGLSPELAEAWRVLAHLPRFNASLCDHLFGAGDGAQWMRSLQTLGCFIEPWQGSPDWLQVCAPLSRLMRDEPWPAGRSWHRRACQWFAAGQHWKCAFEQALLADEYEVAVSLLQHFSFEHLFEEQTVVLLLRLYEQRGEELLLGSAQLVGLVTAALLFAGRFVQAGDCIGQLSRFLPPPSAGQQRQLIARWQAQQGWLLHLQGHMDEAREHFEQALNELSPQAWTARLLCLSGRTQQALLCGDLELAHSINREALRLARAEGSLLFEALLELDHAQVLEQRGGAARAEELLANLCEMLGLSVERPTPLLGRIALRRGRLALSLGQQERAAEFFQQGLDDCLRSFDKRVLYGFLGLAQLAADQGDFPQAFMRLRDAERLMQQRQIPDTVYRSILLQVSSEFWLQQGRPELAREALTRVLRHFRGPHARQAPPATLELVPRIECLLILAETRLHQALQPMARLQCLLEQAQANRMIVLEAELLLAMGEVALLFDERESARQYFERGRTLASHFNFSRLLLKFEEQVPDAWVELLQGKKLSDKSGDESTLSLRESQVLQLIASGSSNQQIADKLFISLHTVKTHVRRIHAKLGVERRTHAVARARMLGLCS</sequence>
<dbReference type="InterPro" id="IPR027417">
    <property type="entry name" value="P-loop_NTPase"/>
</dbReference>
<dbReference type="PANTHER" id="PTHR44688:SF25">
    <property type="entry name" value="HTH LUXR-TYPE DOMAIN-CONTAINING PROTEIN"/>
    <property type="match status" value="1"/>
</dbReference>
<keyword evidence="3" id="KW-0804">Transcription</keyword>
<dbReference type="Proteomes" id="UP000254535">
    <property type="component" value="Chromosome"/>
</dbReference>
<evidence type="ECO:0000256" key="2">
    <source>
        <dbReference type="ARBA" id="ARBA00023125"/>
    </source>
</evidence>
<dbReference type="InterPro" id="IPR016032">
    <property type="entry name" value="Sig_transdc_resp-reg_C-effctor"/>
</dbReference>
<dbReference type="Pfam" id="PF17874">
    <property type="entry name" value="TPR_MalT"/>
    <property type="match status" value="1"/>
</dbReference>
<reference evidence="5 6" key="1">
    <citation type="submission" date="2017-07" db="EMBL/GenBank/DDBJ databases">
        <title>Genome sequence of Pseudomonas NEP1.</title>
        <authorList>
            <person name="Nascimento F.X."/>
        </authorList>
    </citation>
    <scope>NUCLEOTIDE SEQUENCE [LARGE SCALE GENOMIC DNA]</scope>
    <source>
        <strain evidence="5 6">NEP1</strain>
    </source>
</reference>
<dbReference type="CDD" id="cd06170">
    <property type="entry name" value="LuxR_C_like"/>
    <property type="match status" value="1"/>
</dbReference>
<dbReference type="GO" id="GO:0003677">
    <property type="term" value="F:DNA binding"/>
    <property type="evidence" value="ECO:0007669"/>
    <property type="project" value="UniProtKB-KW"/>
</dbReference>
<evidence type="ECO:0000259" key="4">
    <source>
        <dbReference type="PROSITE" id="PS50043"/>
    </source>
</evidence>
<evidence type="ECO:0000313" key="6">
    <source>
        <dbReference type="Proteomes" id="UP000254535"/>
    </source>
</evidence>
<evidence type="ECO:0000256" key="3">
    <source>
        <dbReference type="ARBA" id="ARBA00023163"/>
    </source>
</evidence>
<evidence type="ECO:0000256" key="1">
    <source>
        <dbReference type="ARBA" id="ARBA00023015"/>
    </source>
</evidence>